<dbReference type="OrthoDB" id="10002330at2"/>
<dbReference type="STRING" id="555088.DealDRAFT_1235"/>
<evidence type="ECO:0000313" key="2">
    <source>
        <dbReference type="Proteomes" id="UP000006443"/>
    </source>
</evidence>
<evidence type="ECO:0000313" key="1">
    <source>
        <dbReference type="EMBL" id="EEG77936.1"/>
    </source>
</evidence>
<sequence>MKQFSGILIMLILAITLVGCVSGQAGDISIINSWEMEFATDAVGNLLAASTNNEDFTGEKMDVVVRFSEDGTFILTNLSSNESWDGTFEKKTSADNATLFEVTFADGAVADAVVGKREYESGNQVGSLTLSLEDRIVSFIEKED</sequence>
<gene>
    <name evidence="1" type="ORF">DealDRAFT_1235</name>
</gene>
<proteinExistence type="predicted"/>
<protein>
    <recommendedName>
        <fullName evidence="3">Lipocalin-like domain-containing protein</fullName>
    </recommendedName>
</protein>
<name>C0GFH6_DETAL</name>
<dbReference type="AlphaFoldDB" id="C0GFH6"/>
<comment type="caution">
    <text evidence="1">The sequence shown here is derived from an EMBL/GenBank/DDBJ whole genome shotgun (WGS) entry which is preliminary data.</text>
</comment>
<dbReference type="PROSITE" id="PS51257">
    <property type="entry name" value="PROKAR_LIPOPROTEIN"/>
    <property type="match status" value="1"/>
</dbReference>
<reference evidence="1 2" key="1">
    <citation type="submission" date="2009-02" db="EMBL/GenBank/DDBJ databases">
        <title>Sequencing of the draft genome and assembly of Dethiobacter alkaliphilus AHT 1.</title>
        <authorList>
            <consortium name="US DOE Joint Genome Institute (JGI-PGF)"/>
            <person name="Lucas S."/>
            <person name="Copeland A."/>
            <person name="Lapidus A."/>
            <person name="Glavina del Rio T."/>
            <person name="Dalin E."/>
            <person name="Tice H."/>
            <person name="Bruce D."/>
            <person name="Goodwin L."/>
            <person name="Pitluck S."/>
            <person name="Larimer F."/>
            <person name="Land M.L."/>
            <person name="Hauser L."/>
            <person name="Muyzer G."/>
        </authorList>
    </citation>
    <scope>NUCLEOTIDE SEQUENCE [LARGE SCALE GENOMIC DNA]</scope>
    <source>
        <strain evidence="1 2">AHT 1</strain>
    </source>
</reference>
<organism evidence="1 2">
    <name type="scientific">Dethiobacter alkaliphilus AHT 1</name>
    <dbReference type="NCBI Taxonomy" id="555088"/>
    <lineage>
        <taxon>Bacteria</taxon>
        <taxon>Bacillati</taxon>
        <taxon>Bacillota</taxon>
        <taxon>Dethiobacteria</taxon>
        <taxon>Dethiobacterales</taxon>
        <taxon>Dethiobacteraceae</taxon>
        <taxon>Dethiobacter</taxon>
    </lineage>
</organism>
<dbReference type="Proteomes" id="UP000006443">
    <property type="component" value="Unassembled WGS sequence"/>
</dbReference>
<dbReference type="RefSeq" id="WP_008515847.1">
    <property type="nucleotide sequence ID" value="NZ_ACJM01000005.1"/>
</dbReference>
<keyword evidence="2" id="KW-1185">Reference proteome</keyword>
<accession>C0GFH6</accession>
<evidence type="ECO:0008006" key="3">
    <source>
        <dbReference type="Google" id="ProtNLM"/>
    </source>
</evidence>
<dbReference type="EMBL" id="ACJM01000005">
    <property type="protein sequence ID" value="EEG77936.1"/>
    <property type="molecule type" value="Genomic_DNA"/>
</dbReference>